<dbReference type="SUPFAM" id="SSF89447">
    <property type="entry name" value="AbrB/MazE/MraZ-like"/>
    <property type="match status" value="1"/>
</dbReference>
<protein>
    <recommendedName>
        <fullName evidence="1">SpoVT-AbrB domain-containing protein</fullName>
    </recommendedName>
</protein>
<dbReference type="InterPro" id="IPR007159">
    <property type="entry name" value="SpoVT-AbrB_dom"/>
</dbReference>
<dbReference type="AlphaFoldDB" id="A0A6C0EPY5"/>
<reference evidence="2" key="1">
    <citation type="journal article" date="2020" name="Nature">
        <title>Giant virus diversity and host interactions through global metagenomics.</title>
        <authorList>
            <person name="Schulz F."/>
            <person name="Roux S."/>
            <person name="Paez-Espino D."/>
            <person name="Jungbluth S."/>
            <person name="Walsh D.A."/>
            <person name="Denef V.J."/>
            <person name="McMahon K.D."/>
            <person name="Konstantinidis K.T."/>
            <person name="Eloe-Fadrosh E.A."/>
            <person name="Kyrpides N.C."/>
            <person name="Woyke T."/>
        </authorList>
    </citation>
    <scope>NUCLEOTIDE SEQUENCE</scope>
    <source>
        <strain evidence="2">GVMAG-M-3300009149-34</strain>
    </source>
</reference>
<dbReference type="GO" id="GO:0003677">
    <property type="term" value="F:DNA binding"/>
    <property type="evidence" value="ECO:0007669"/>
    <property type="project" value="InterPro"/>
</dbReference>
<accession>A0A6C0EPY5</accession>
<sequence>MVLTTKLRVNKANGQANISIPKALRQLLNWNDSDEIIISFGISDSIILRKNK</sequence>
<evidence type="ECO:0000259" key="1">
    <source>
        <dbReference type="Pfam" id="PF04014"/>
    </source>
</evidence>
<dbReference type="Pfam" id="PF04014">
    <property type="entry name" value="MazE_antitoxin"/>
    <property type="match status" value="1"/>
</dbReference>
<dbReference type="EMBL" id="MN738897">
    <property type="protein sequence ID" value="QHT30389.1"/>
    <property type="molecule type" value="Genomic_DNA"/>
</dbReference>
<name>A0A6C0EPY5_9ZZZZ</name>
<proteinExistence type="predicted"/>
<dbReference type="InterPro" id="IPR037914">
    <property type="entry name" value="SpoVT-AbrB_sf"/>
</dbReference>
<organism evidence="2">
    <name type="scientific">viral metagenome</name>
    <dbReference type="NCBI Taxonomy" id="1070528"/>
    <lineage>
        <taxon>unclassified sequences</taxon>
        <taxon>metagenomes</taxon>
        <taxon>organismal metagenomes</taxon>
    </lineage>
</organism>
<dbReference type="Gene3D" id="2.10.260.10">
    <property type="match status" value="1"/>
</dbReference>
<feature type="domain" description="SpoVT-AbrB" evidence="1">
    <location>
        <begin position="18"/>
        <end position="51"/>
    </location>
</feature>
<evidence type="ECO:0000313" key="2">
    <source>
        <dbReference type="EMBL" id="QHT30389.1"/>
    </source>
</evidence>